<reference evidence="6 7" key="1">
    <citation type="submission" date="2016-10" db="EMBL/GenBank/DDBJ databases">
        <authorList>
            <person name="de Groot N.N."/>
        </authorList>
    </citation>
    <scope>NUCLEOTIDE SEQUENCE [LARGE SCALE GENOMIC DNA]</scope>
    <source>
        <strain evidence="6 7">DSM 12271</strain>
    </source>
</reference>
<dbReference type="GO" id="GO:0110001">
    <property type="term" value="C:toxin-antitoxin complex"/>
    <property type="evidence" value="ECO:0007669"/>
    <property type="project" value="InterPro"/>
</dbReference>
<dbReference type="CDD" id="cd05403">
    <property type="entry name" value="NT_KNTase_like"/>
    <property type="match status" value="1"/>
</dbReference>
<dbReference type="Proteomes" id="UP000198619">
    <property type="component" value="Unassembled WGS sequence"/>
</dbReference>
<evidence type="ECO:0000313" key="7">
    <source>
        <dbReference type="Proteomes" id="UP000198619"/>
    </source>
</evidence>
<comment type="similarity">
    <text evidence="4">Belongs to the HepT RNase toxin family.</text>
</comment>
<evidence type="ECO:0000256" key="1">
    <source>
        <dbReference type="ARBA" id="ARBA00022649"/>
    </source>
</evidence>
<keyword evidence="7" id="KW-1185">Reference proteome</keyword>
<dbReference type="Gene3D" id="3.30.460.10">
    <property type="entry name" value="Beta Polymerase, domain 2"/>
    <property type="match status" value="1"/>
</dbReference>
<keyword evidence="6" id="KW-0808">Transferase</keyword>
<evidence type="ECO:0000256" key="4">
    <source>
        <dbReference type="ARBA" id="ARBA00024207"/>
    </source>
</evidence>
<dbReference type="InterPro" id="IPR041633">
    <property type="entry name" value="Polbeta"/>
</dbReference>
<sequence>MEKIMIKNCKIRSEKLIDVIAIGVFGSYHEKAFDKNRSDIDIMILLSKSLEVDEEFEIEDYLQSILPKYFSHDNIHYTFINGFNYPFSELLLISNNKIILNEEKYLDYVLGYATFKRDRENLEIIRTENMEELNKFDKHKKERLEEKFSESKVFLVKILECIRRNPQGKDYIIDEAMISYFNSFCEFIIDMCETCLVSTENYIPNKSAPEIIELASNFGFISSKDSRKLQNIVKLRNRYTHDYYQRKLSRERILKLCRTELTSLEMFLEIYEEKIRLVIEEKCKKINNKRFNELNEM</sequence>
<dbReference type="GO" id="GO:0016740">
    <property type="term" value="F:transferase activity"/>
    <property type="evidence" value="ECO:0007669"/>
    <property type="project" value="UniProtKB-KW"/>
</dbReference>
<gene>
    <name evidence="6" type="ORF">SAMN04488528_100329</name>
</gene>
<keyword evidence="3" id="KW-0378">Hydrolase</keyword>
<dbReference type="Gene3D" id="1.20.120.580">
    <property type="entry name" value="bsu32300-like"/>
    <property type="match status" value="1"/>
</dbReference>
<keyword evidence="2" id="KW-0540">Nuclease</keyword>
<dbReference type="Pfam" id="PF18765">
    <property type="entry name" value="Polbeta"/>
    <property type="match status" value="1"/>
</dbReference>
<dbReference type="STRING" id="84698.SAMN04488528_100329"/>
<dbReference type="InterPro" id="IPR008201">
    <property type="entry name" value="HepT-like"/>
</dbReference>
<dbReference type="RefSeq" id="WP_242948276.1">
    <property type="nucleotide sequence ID" value="NZ_FOKI01000003.1"/>
</dbReference>
<dbReference type="SUPFAM" id="SSF81593">
    <property type="entry name" value="Nucleotidyltransferase substrate binding subunit/domain"/>
    <property type="match status" value="1"/>
</dbReference>
<name>A0A1I0VVY3_9CLOT</name>
<evidence type="ECO:0000256" key="2">
    <source>
        <dbReference type="ARBA" id="ARBA00022722"/>
    </source>
</evidence>
<feature type="domain" description="Polymerase beta nucleotidyltransferase" evidence="5">
    <location>
        <begin position="15"/>
        <end position="67"/>
    </location>
</feature>
<dbReference type="GO" id="GO:0004540">
    <property type="term" value="F:RNA nuclease activity"/>
    <property type="evidence" value="ECO:0007669"/>
    <property type="project" value="InterPro"/>
</dbReference>
<evidence type="ECO:0000259" key="5">
    <source>
        <dbReference type="Pfam" id="PF18765"/>
    </source>
</evidence>
<evidence type="ECO:0000256" key="3">
    <source>
        <dbReference type="ARBA" id="ARBA00022801"/>
    </source>
</evidence>
<dbReference type="EMBL" id="FOKI01000003">
    <property type="protein sequence ID" value="SFA79846.1"/>
    <property type="molecule type" value="Genomic_DNA"/>
</dbReference>
<dbReference type="GO" id="GO:0016787">
    <property type="term" value="F:hydrolase activity"/>
    <property type="evidence" value="ECO:0007669"/>
    <property type="project" value="UniProtKB-KW"/>
</dbReference>
<accession>A0A1I0VVY3</accession>
<dbReference type="Pfam" id="PF01934">
    <property type="entry name" value="HepT-like"/>
    <property type="match status" value="1"/>
</dbReference>
<proteinExistence type="inferred from homology"/>
<dbReference type="InterPro" id="IPR043519">
    <property type="entry name" value="NT_sf"/>
</dbReference>
<dbReference type="SUPFAM" id="SSF81301">
    <property type="entry name" value="Nucleotidyltransferase"/>
    <property type="match status" value="1"/>
</dbReference>
<protein>
    <submittedName>
        <fullName evidence="6">Nucleotidyltransferase domain-containing protein</fullName>
    </submittedName>
</protein>
<evidence type="ECO:0000313" key="6">
    <source>
        <dbReference type="EMBL" id="SFA79846.1"/>
    </source>
</evidence>
<keyword evidence="1" id="KW-1277">Toxin-antitoxin system</keyword>
<dbReference type="AlphaFoldDB" id="A0A1I0VVY3"/>
<organism evidence="6 7">
    <name type="scientific">Clostridium frigidicarnis</name>
    <dbReference type="NCBI Taxonomy" id="84698"/>
    <lineage>
        <taxon>Bacteria</taxon>
        <taxon>Bacillati</taxon>
        <taxon>Bacillota</taxon>
        <taxon>Clostridia</taxon>
        <taxon>Eubacteriales</taxon>
        <taxon>Clostridiaceae</taxon>
        <taxon>Clostridium</taxon>
    </lineage>
</organism>
<dbReference type="InterPro" id="IPR037038">
    <property type="entry name" value="HepT-like_sf"/>
</dbReference>